<proteinExistence type="predicted"/>
<dbReference type="RefSeq" id="WP_316966481.1">
    <property type="nucleotide sequence ID" value="NZ_JARFPK010000018.1"/>
</dbReference>
<dbReference type="InterPro" id="IPR046342">
    <property type="entry name" value="CBS_dom_sf"/>
</dbReference>
<reference evidence="5 6" key="1">
    <citation type="submission" date="2023-03" db="EMBL/GenBank/DDBJ databases">
        <title>WGS of Methanotrichaceae archaeon Mx.</title>
        <authorList>
            <person name="Sorokin D.Y."/>
            <person name="Merkel A.Y."/>
        </authorList>
    </citation>
    <scope>NUCLEOTIDE SEQUENCE [LARGE SCALE GENOMIC DNA]</scope>
    <source>
        <strain evidence="5 6">Mx</strain>
    </source>
</reference>
<dbReference type="Proteomes" id="UP001220010">
    <property type="component" value="Unassembled WGS sequence"/>
</dbReference>
<feature type="domain" description="CBS" evidence="4">
    <location>
        <begin position="7"/>
        <end position="66"/>
    </location>
</feature>
<feature type="domain" description="CBS" evidence="4">
    <location>
        <begin position="75"/>
        <end position="131"/>
    </location>
</feature>
<accession>A0ABT5X7Q4</accession>
<keyword evidence="2" id="KW-0486">Methionine biosynthesis</keyword>
<dbReference type="InterPro" id="IPR051257">
    <property type="entry name" value="Diverse_CBS-Domain"/>
</dbReference>
<comment type="caution">
    <text evidence="5">The sequence shown here is derived from an EMBL/GenBank/DDBJ whole genome shotgun (WGS) entry which is preliminary data.</text>
</comment>
<sequence>MKVRDLMTYPILSVGIETTVFEAIQMMVRENKGSVLVVEGGLLKHVVGIVTTRGMFQQVFARGIDPRNVMIWEIMTPAPLVTIGPNASTKRAAEMMLEHHIRRLPVVECGALVGIITSKDLLRCVGRSEAEDGPTGEGDPDQQDG</sequence>
<evidence type="ECO:0000256" key="3">
    <source>
        <dbReference type="PROSITE-ProRule" id="PRU00703"/>
    </source>
</evidence>
<organism evidence="5 6">
    <name type="scientific">Candidatus Methanocrinis natronophilus</name>
    <dbReference type="NCBI Taxonomy" id="3033396"/>
    <lineage>
        <taxon>Archaea</taxon>
        <taxon>Methanobacteriati</taxon>
        <taxon>Methanobacteriota</taxon>
        <taxon>Stenosarchaea group</taxon>
        <taxon>Methanomicrobia</taxon>
        <taxon>Methanotrichales</taxon>
        <taxon>Methanotrichaceae</taxon>
        <taxon>Methanocrinis</taxon>
    </lineage>
</organism>
<dbReference type="SMART" id="SM00116">
    <property type="entry name" value="CBS"/>
    <property type="match status" value="2"/>
</dbReference>
<evidence type="ECO:0000313" key="6">
    <source>
        <dbReference type="Proteomes" id="UP001220010"/>
    </source>
</evidence>
<dbReference type="PANTHER" id="PTHR43080">
    <property type="entry name" value="CBS DOMAIN-CONTAINING PROTEIN CBSX3, MITOCHONDRIAL"/>
    <property type="match status" value="1"/>
</dbReference>
<dbReference type="SUPFAM" id="SSF54631">
    <property type="entry name" value="CBS-domain pair"/>
    <property type="match status" value="1"/>
</dbReference>
<evidence type="ECO:0000256" key="2">
    <source>
        <dbReference type="ARBA" id="ARBA00023167"/>
    </source>
</evidence>
<keyword evidence="1 3" id="KW-0129">CBS domain</keyword>
<evidence type="ECO:0000313" key="5">
    <source>
        <dbReference type="EMBL" id="MDF0590734.1"/>
    </source>
</evidence>
<name>A0ABT5X7Q4_9EURY</name>
<gene>
    <name evidence="5" type="ORF">P0O15_06055</name>
</gene>
<dbReference type="Gene3D" id="3.10.580.10">
    <property type="entry name" value="CBS-domain"/>
    <property type="match status" value="1"/>
</dbReference>
<keyword evidence="2" id="KW-0028">Amino-acid biosynthesis</keyword>
<evidence type="ECO:0000256" key="1">
    <source>
        <dbReference type="ARBA" id="ARBA00023122"/>
    </source>
</evidence>
<dbReference type="InterPro" id="IPR000644">
    <property type="entry name" value="CBS_dom"/>
</dbReference>
<dbReference type="EMBL" id="JARFPK010000018">
    <property type="protein sequence ID" value="MDF0590734.1"/>
    <property type="molecule type" value="Genomic_DNA"/>
</dbReference>
<dbReference type="Pfam" id="PF00571">
    <property type="entry name" value="CBS"/>
    <property type="match status" value="2"/>
</dbReference>
<dbReference type="PROSITE" id="PS51371">
    <property type="entry name" value="CBS"/>
    <property type="match status" value="2"/>
</dbReference>
<protein>
    <submittedName>
        <fullName evidence="5">CBS domain-containing protein</fullName>
    </submittedName>
</protein>
<evidence type="ECO:0000259" key="4">
    <source>
        <dbReference type="PROSITE" id="PS51371"/>
    </source>
</evidence>
<keyword evidence="6" id="KW-1185">Reference proteome</keyword>
<dbReference type="PANTHER" id="PTHR43080:SF2">
    <property type="entry name" value="CBS DOMAIN-CONTAINING PROTEIN"/>
    <property type="match status" value="1"/>
</dbReference>